<dbReference type="GeneID" id="87811032"/>
<dbReference type="AlphaFoldDB" id="A0AAF1BK78"/>
<dbReference type="Proteomes" id="UP000827549">
    <property type="component" value="Chromosome 6"/>
</dbReference>
<keyword evidence="2" id="KW-1185">Reference proteome</keyword>
<organism evidence="1 2">
    <name type="scientific">Vanrija pseudolonga</name>
    <dbReference type="NCBI Taxonomy" id="143232"/>
    <lineage>
        <taxon>Eukaryota</taxon>
        <taxon>Fungi</taxon>
        <taxon>Dikarya</taxon>
        <taxon>Basidiomycota</taxon>
        <taxon>Agaricomycotina</taxon>
        <taxon>Tremellomycetes</taxon>
        <taxon>Trichosporonales</taxon>
        <taxon>Trichosporonaceae</taxon>
        <taxon>Vanrija</taxon>
    </lineage>
</organism>
<protein>
    <submittedName>
        <fullName evidence="1">Uncharacterized protein</fullName>
    </submittedName>
</protein>
<evidence type="ECO:0000313" key="1">
    <source>
        <dbReference type="EMBL" id="WOO84341.1"/>
    </source>
</evidence>
<proteinExistence type="predicted"/>
<dbReference type="EMBL" id="CP086719">
    <property type="protein sequence ID" value="WOO84341.1"/>
    <property type="molecule type" value="Genomic_DNA"/>
</dbReference>
<name>A0AAF1BK78_9TREE</name>
<dbReference type="RefSeq" id="XP_062630367.1">
    <property type="nucleotide sequence ID" value="XM_062774383.1"/>
</dbReference>
<accession>A0AAF1BK78</accession>
<sequence length="146" mass="16682">MAIITGPNHPVNCSAPVESGSASTHFVTVMSDCESPWMEGFTDHLEDFIHRTLDDDNITKDEFKLEWETTGDHPKGFTLRFDQYIISAEAFCRISNFMIIYLEAPVVVTMSPGLPLRRTMRFHMDCATDTNRLVIWQTCARFPCML</sequence>
<gene>
    <name evidence="1" type="ORF">LOC62_06G007861</name>
</gene>
<evidence type="ECO:0000313" key="2">
    <source>
        <dbReference type="Proteomes" id="UP000827549"/>
    </source>
</evidence>
<reference evidence="1" key="1">
    <citation type="submission" date="2023-10" db="EMBL/GenBank/DDBJ databases">
        <authorList>
            <person name="Noh H."/>
        </authorList>
    </citation>
    <scope>NUCLEOTIDE SEQUENCE</scope>
    <source>
        <strain evidence="1">DUCC4014</strain>
    </source>
</reference>